<dbReference type="EMBL" id="CAEZVV010000055">
    <property type="protein sequence ID" value="CAB4645783.1"/>
    <property type="molecule type" value="Genomic_DNA"/>
</dbReference>
<dbReference type="EMBL" id="CAEZSU010000025">
    <property type="protein sequence ID" value="CAB4543582.1"/>
    <property type="molecule type" value="Genomic_DNA"/>
</dbReference>
<protein>
    <submittedName>
        <fullName evidence="2">Unannotated protein</fullName>
    </submittedName>
</protein>
<dbReference type="AlphaFoldDB" id="A0A6J6KBH8"/>
<sequence>MTRWKGSAKLRYHCAWADGPVGNDLDSAGKNNFARIARRKAFGGSRDGRTPILGAAQRVNIEARW</sequence>
<evidence type="ECO:0000313" key="1">
    <source>
        <dbReference type="EMBL" id="CAB4543582.1"/>
    </source>
</evidence>
<accession>A0A6J6KBH8</accession>
<proteinExistence type="predicted"/>
<gene>
    <name evidence="1" type="ORF">UFOPK1495_00349</name>
    <name evidence="2" type="ORF">UFOPK2143_00989</name>
</gene>
<name>A0A6J6KBH8_9ZZZZ</name>
<evidence type="ECO:0000313" key="2">
    <source>
        <dbReference type="EMBL" id="CAB4645783.1"/>
    </source>
</evidence>
<reference evidence="2" key="1">
    <citation type="submission" date="2020-05" db="EMBL/GenBank/DDBJ databases">
        <authorList>
            <person name="Chiriac C."/>
            <person name="Salcher M."/>
            <person name="Ghai R."/>
            <person name="Kavagutti S V."/>
        </authorList>
    </citation>
    <scope>NUCLEOTIDE SEQUENCE</scope>
</reference>
<organism evidence="2">
    <name type="scientific">freshwater metagenome</name>
    <dbReference type="NCBI Taxonomy" id="449393"/>
    <lineage>
        <taxon>unclassified sequences</taxon>
        <taxon>metagenomes</taxon>
        <taxon>ecological metagenomes</taxon>
    </lineage>
</organism>